<feature type="compositionally biased region" description="Pro residues" evidence="1">
    <location>
        <begin position="31"/>
        <end position="41"/>
    </location>
</feature>
<dbReference type="EnsemblPlants" id="OGLUM06G22770.1">
    <property type="protein sequence ID" value="OGLUM06G22770.1"/>
    <property type="gene ID" value="OGLUM06G22770"/>
</dbReference>
<dbReference type="AlphaFoldDB" id="A0A0E0AC42"/>
<feature type="region of interest" description="Disordered" evidence="1">
    <location>
        <begin position="1"/>
        <end position="94"/>
    </location>
</feature>
<evidence type="ECO:0000313" key="3">
    <source>
        <dbReference type="Proteomes" id="UP000026961"/>
    </source>
</evidence>
<feature type="compositionally biased region" description="Basic residues" evidence="1">
    <location>
        <begin position="61"/>
        <end position="72"/>
    </location>
</feature>
<dbReference type="Gramene" id="OGLUM06G22770.1">
    <property type="protein sequence ID" value="OGLUM06G22770.1"/>
    <property type="gene ID" value="OGLUM06G22770"/>
</dbReference>
<dbReference type="HOGENOM" id="CLU_1221341_0_0_1"/>
<proteinExistence type="predicted"/>
<evidence type="ECO:0000313" key="2">
    <source>
        <dbReference type="EnsemblPlants" id="OGLUM06G22770.1"/>
    </source>
</evidence>
<evidence type="ECO:0000256" key="1">
    <source>
        <dbReference type="SAM" id="MobiDB-lite"/>
    </source>
</evidence>
<feature type="region of interest" description="Disordered" evidence="1">
    <location>
        <begin position="153"/>
        <end position="227"/>
    </location>
</feature>
<name>A0A0E0AC42_9ORYZ</name>
<reference evidence="2" key="2">
    <citation type="submission" date="2018-05" db="EMBL/GenBank/DDBJ databases">
        <title>OgluRS3 (Oryza glumaepatula Reference Sequence Version 3).</title>
        <authorList>
            <person name="Zhang J."/>
            <person name="Kudrna D."/>
            <person name="Lee S."/>
            <person name="Talag J."/>
            <person name="Welchert J."/>
            <person name="Wing R.A."/>
        </authorList>
    </citation>
    <scope>NUCLEOTIDE SEQUENCE [LARGE SCALE GENOMIC DNA]</scope>
</reference>
<sequence length="227" mass="23966">MARTLGHLQPRPPLHSLLPSSALSSLSTPPLSSPPHPPRCPPAAGQRGGAGSGATQATRRAVGRRMCRRRKGQAQVADGGSGAGVGGRCRERHGLNWPTVVRHQAKKEKVAQCFDAASLPLATAMPGGRRRRKCLTQSRGKPATVLASRLAAKEVRHHQTGGGSSAVSRRGRCGPAHGSDVRGCSRRPAATPGTHERHQPSGWELVRRHIPDASEDGGRSWRIAGVP</sequence>
<dbReference type="Proteomes" id="UP000026961">
    <property type="component" value="Chromosome 6"/>
</dbReference>
<feature type="compositionally biased region" description="Basic and acidic residues" evidence="1">
    <location>
        <begin position="194"/>
        <end position="219"/>
    </location>
</feature>
<accession>A0A0E0AC42</accession>
<organism evidence="2">
    <name type="scientific">Oryza glumipatula</name>
    <dbReference type="NCBI Taxonomy" id="40148"/>
    <lineage>
        <taxon>Eukaryota</taxon>
        <taxon>Viridiplantae</taxon>
        <taxon>Streptophyta</taxon>
        <taxon>Embryophyta</taxon>
        <taxon>Tracheophyta</taxon>
        <taxon>Spermatophyta</taxon>
        <taxon>Magnoliopsida</taxon>
        <taxon>Liliopsida</taxon>
        <taxon>Poales</taxon>
        <taxon>Poaceae</taxon>
        <taxon>BOP clade</taxon>
        <taxon>Oryzoideae</taxon>
        <taxon>Oryzeae</taxon>
        <taxon>Oryzinae</taxon>
        <taxon>Oryza</taxon>
    </lineage>
</organism>
<protein>
    <submittedName>
        <fullName evidence="2">Uncharacterized protein</fullName>
    </submittedName>
</protein>
<reference evidence="2" key="1">
    <citation type="submission" date="2015-04" db="UniProtKB">
        <authorList>
            <consortium name="EnsemblPlants"/>
        </authorList>
    </citation>
    <scope>IDENTIFICATION</scope>
</reference>
<keyword evidence="3" id="KW-1185">Reference proteome</keyword>
<feature type="compositionally biased region" description="Low complexity" evidence="1">
    <location>
        <begin position="14"/>
        <end position="30"/>
    </location>
</feature>